<evidence type="ECO:0000313" key="3">
    <source>
        <dbReference type="EMBL" id="NME27385.1"/>
    </source>
</evidence>
<name>A0A848BQ31_9FIRM</name>
<accession>A0A848BQ31</accession>
<dbReference type="CDD" id="cd04301">
    <property type="entry name" value="NAT_SF"/>
    <property type="match status" value="1"/>
</dbReference>
<dbReference type="InterPro" id="IPR000182">
    <property type="entry name" value="GNAT_dom"/>
</dbReference>
<dbReference type="OrthoDB" id="67353at2"/>
<evidence type="ECO:0000313" key="4">
    <source>
        <dbReference type="Proteomes" id="UP000591071"/>
    </source>
</evidence>
<reference evidence="3 4" key="1">
    <citation type="submission" date="2020-04" db="EMBL/GenBank/DDBJ databases">
        <authorList>
            <person name="Hitch T.C.A."/>
            <person name="Wylensek D."/>
            <person name="Clavel T."/>
        </authorList>
    </citation>
    <scope>NUCLEOTIDE SEQUENCE [LARGE SCALE GENOMIC DNA]</scope>
    <source>
        <strain evidence="3 4">Oil-RF-744-FAT-WT-6-1</strain>
    </source>
</reference>
<dbReference type="RefSeq" id="WP_113856382.1">
    <property type="nucleotide sequence ID" value="NZ_CP011940.1"/>
</dbReference>
<comment type="caution">
    <text evidence="3">The sequence shown here is derived from an EMBL/GenBank/DDBJ whole genome shotgun (WGS) entry which is preliminary data.</text>
</comment>
<dbReference type="InterPro" id="IPR016181">
    <property type="entry name" value="Acyl_CoA_acyltransferase"/>
</dbReference>
<dbReference type="AlphaFoldDB" id="A0A848BQ31"/>
<dbReference type="Proteomes" id="UP000591071">
    <property type="component" value="Unassembled WGS sequence"/>
</dbReference>
<dbReference type="PANTHER" id="PTHR43305">
    <property type="entry name" value="FAMILY N-ACETYLTRANSFERASE, PUTATIVE (AFU_ORTHOLOGUE AFUA_2G01380)-RELATED"/>
    <property type="match status" value="1"/>
</dbReference>
<dbReference type="PROSITE" id="PS51186">
    <property type="entry name" value="GNAT"/>
    <property type="match status" value="1"/>
</dbReference>
<dbReference type="Proteomes" id="UP001605989">
    <property type="component" value="Unassembled WGS sequence"/>
</dbReference>
<dbReference type="EMBL" id="JBIEKR010000002">
    <property type="protein sequence ID" value="MFG6272174.1"/>
    <property type="molecule type" value="Genomic_DNA"/>
</dbReference>
<reference evidence="2 5" key="2">
    <citation type="submission" date="2024-10" db="EMBL/GenBank/DDBJ databases">
        <authorList>
            <person name="Sang B.-I."/>
            <person name="Prabhaharan D."/>
        </authorList>
    </citation>
    <scope>NUCLEOTIDE SEQUENCE [LARGE SCALE GENOMIC DNA]</scope>
    <source>
        <strain evidence="2 5">MH</strain>
    </source>
</reference>
<dbReference type="GO" id="GO:0016747">
    <property type="term" value="F:acyltransferase activity, transferring groups other than amino-acyl groups"/>
    <property type="evidence" value="ECO:0007669"/>
    <property type="project" value="InterPro"/>
</dbReference>
<dbReference type="Pfam" id="PF00583">
    <property type="entry name" value="Acetyltransf_1"/>
    <property type="match status" value="1"/>
</dbReference>
<dbReference type="InterPro" id="IPR052777">
    <property type="entry name" value="Acetyltransferase_Enz"/>
</dbReference>
<evidence type="ECO:0000313" key="2">
    <source>
        <dbReference type="EMBL" id="MFG6272174.1"/>
    </source>
</evidence>
<evidence type="ECO:0000259" key="1">
    <source>
        <dbReference type="PROSITE" id="PS51186"/>
    </source>
</evidence>
<feature type="domain" description="N-acetyltransferase" evidence="1">
    <location>
        <begin position="1"/>
        <end position="153"/>
    </location>
</feature>
<gene>
    <name evidence="2" type="ORF">ACGTZG_03125</name>
    <name evidence="3" type="ORF">HF872_01905</name>
</gene>
<dbReference type="EMBL" id="JABAFG010000002">
    <property type="protein sequence ID" value="NME27385.1"/>
    <property type="molecule type" value="Genomic_DNA"/>
</dbReference>
<dbReference type="EC" id="2.3.-.-" evidence="2"/>
<keyword evidence="3" id="KW-0808">Transferase</keyword>
<organism evidence="3 4">
    <name type="scientific">Megasphaera hexanoica</name>
    <dbReference type="NCBI Taxonomy" id="1675036"/>
    <lineage>
        <taxon>Bacteria</taxon>
        <taxon>Bacillati</taxon>
        <taxon>Bacillota</taxon>
        <taxon>Negativicutes</taxon>
        <taxon>Veillonellales</taxon>
        <taxon>Veillonellaceae</taxon>
        <taxon>Megasphaera</taxon>
    </lineage>
</organism>
<dbReference type="Gene3D" id="3.40.630.30">
    <property type="match status" value="1"/>
</dbReference>
<protein>
    <submittedName>
        <fullName evidence="3">GNAT family N-acetyltransferase</fullName>
        <ecNumber evidence="2">2.3.-.-</ecNumber>
    </submittedName>
</protein>
<proteinExistence type="predicted"/>
<keyword evidence="2" id="KW-0012">Acyltransferase</keyword>
<sequence length="153" mass="17828">MKIIDGTQRLPELKELIVEYTDSLHMDLSFQNLSDELAHLEQRYVPPYGRIYAAVADDGAVIGCIAYHRHDDRRCEMKRLYVKPAYRHLHAGRMLVEKIVNQACADGYKEMVLDSFTDTMKSAIHTYERFGFTEIPAYYHNPMPNVIYLKKDL</sequence>
<keyword evidence="5" id="KW-1185">Reference proteome</keyword>
<evidence type="ECO:0000313" key="5">
    <source>
        <dbReference type="Proteomes" id="UP001605989"/>
    </source>
</evidence>
<dbReference type="SUPFAM" id="SSF55729">
    <property type="entry name" value="Acyl-CoA N-acyltransferases (Nat)"/>
    <property type="match status" value="1"/>
</dbReference>
<dbReference type="KEGG" id="mhw:ACT01_12860"/>
<dbReference type="PANTHER" id="PTHR43305:SF1">
    <property type="entry name" value="FAMILY N-ACETYLTRANSFERASE, PUTATIVE (AFU_ORTHOLOGUE AFUA_2G01380)-RELATED"/>
    <property type="match status" value="1"/>
</dbReference>